<dbReference type="InterPro" id="IPR018676">
    <property type="entry name" value="DUF2149"/>
</dbReference>
<keyword evidence="1" id="KW-0812">Transmembrane</keyword>
<reference evidence="2 3" key="1">
    <citation type="journal article" date="2010" name="Stand. Genomic Sci.">
        <title>Complete genome sequence of Methanothermus fervidus type strain (V24S).</title>
        <authorList>
            <person name="Anderson I."/>
            <person name="Djao O.D."/>
            <person name="Misra M."/>
            <person name="Chertkov O."/>
            <person name="Nolan M."/>
            <person name="Lucas S."/>
            <person name="Lapidus A."/>
            <person name="Del Rio T.G."/>
            <person name="Tice H."/>
            <person name="Cheng J.F."/>
            <person name="Tapia R."/>
            <person name="Han C."/>
            <person name="Goodwin L."/>
            <person name="Pitluck S."/>
            <person name="Liolios K."/>
            <person name="Ivanova N."/>
            <person name="Mavromatis K."/>
            <person name="Mikhailova N."/>
            <person name="Pati A."/>
            <person name="Brambilla E."/>
            <person name="Chen A."/>
            <person name="Palaniappan K."/>
            <person name="Land M."/>
            <person name="Hauser L."/>
            <person name="Chang Y.J."/>
            <person name="Jeffries C.D."/>
            <person name="Sikorski J."/>
            <person name="Spring S."/>
            <person name="Rohde M."/>
            <person name="Eichinger K."/>
            <person name="Huber H."/>
            <person name="Wirth R."/>
            <person name="Goker M."/>
            <person name="Detter J.C."/>
            <person name="Woyke T."/>
            <person name="Bristow J."/>
            <person name="Eisen J.A."/>
            <person name="Markowitz V."/>
            <person name="Hugenholtz P."/>
            <person name="Klenk H.P."/>
            <person name="Kyrpides N.C."/>
        </authorList>
    </citation>
    <scope>NUCLEOTIDE SEQUENCE [LARGE SCALE GENOMIC DNA]</scope>
    <source>
        <strain evidence="3">ATCC 43054 / DSM 2088 / JCM 10308 / V24 S</strain>
    </source>
</reference>
<evidence type="ECO:0000313" key="2">
    <source>
        <dbReference type="EMBL" id="ADP76955.1"/>
    </source>
</evidence>
<dbReference type="Proteomes" id="UP000002315">
    <property type="component" value="Chromosome"/>
</dbReference>
<sequence length="113" mass="12956">MLRRRGRRRLSDYHHEEDPLSGAINFVDCMFVLAMAFAVFFIMAWNMQSLVFAKMSLQEKRELMEAVKKSIEVKQGKELNQTPEVSKGSGQGYAELGTVYKDPRTGKLILVQK</sequence>
<keyword evidence="3" id="KW-1185">Reference proteome</keyword>
<organism evidence="2 3">
    <name type="scientific">Methanothermus fervidus (strain ATCC 43054 / DSM 2088 / JCM 10308 / V24 S)</name>
    <dbReference type="NCBI Taxonomy" id="523846"/>
    <lineage>
        <taxon>Archaea</taxon>
        <taxon>Methanobacteriati</taxon>
        <taxon>Methanobacteriota</taxon>
        <taxon>Methanomada group</taxon>
        <taxon>Methanobacteria</taxon>
        <taxon>Methanobacteriales</taxon>
        <taxon>Methanothermaceae</taxon>
        <taxon>Methanothermus</taxon>
    </lineage>
</organism>
<evidence type="ECO:0000313" key="3">
    <source>
        <dbReference type="Proteomes" id="UP000002315"/>
    </source>
</evidence>
<dbReference type="OrthoDB" id="82490at2157"/>
<accession>E3GXC3</accession>
<evidence type="ECO:0008006" key="4">
    <source>
        <dbReference type="Google" id="ProtNLM"/>
    </source>
</evidence>
<name>E3GXC3_METFV</name>
<dbReference type="HOGENOM" id="CLU_158570_1_0_2"/>
<evidence type="ECO:0000256" key="1">
    <source>
        <dbReference type="SAM" id="Phobius"/>
    </source>
</evidence>
<keyword evidence="1" id="KW-0472">Membrane</keyword>
<proteinExistence type="predicted"/>
<dbReference type="EMBL" id="CP002278">
    <property type="protein sequence ID" value="ADP76955.1"/>
    <property type="molecule type" value="Genomic_DNA"/>
</dbReference>
<dbReference type="STRING" id="523846.Mfer_0152"/>
<dbReference type="AlphaFoldDB" id="E3GXC3"/>
<keyword evidence="1" id="KW-1133">Transmembrane helix</keyword>
<feature type="transmembrane region" description="Helical" evidence="1">
    <location>
        <begin position="20"/>
        <end position="45"/>
    </location>
</feature>
<gene>
    <name evidence="2" type="ordered locus">Mfer_0152</name>
</gene>
<dbReference type="KEGG" id="mfv:Mfer_0152"/>
<protein>
    <recommendedName>
        <fullName evidence="4">DUF2149 domain-containing protein</fullName>
    </recommendedName>
</protein>
<dbReference type="Pfam" id="PF09919">
    <property type="entry name" value="DUF2149"/>
    <property type="match status" value="1"/>
</dbReference>